<dbReference type="OrthoDB" id="8904098at2759"/>
<dbReference type="Pfam" id="PF00854">
    <property type="entry name" value="PTR2"/>
    <property type="match status" value="1"/>
</dbReference>
<dbReference type="AlphaFoldDB" id="A0A7I8KGI6"/>
<dbReference type="GO" id="GO:0016020">
    <property type="term" value="C:membrane"/>
    <property type="evidence" value="ECO:0007669"/>
    <property type="project" value="UniProtKB-SubCell"/>
</dbReference>
<sequence>MGTREEEDAPLPIEVVVDHRGQPIFSRSAAGVWPSAVFIIGAELSEHFAHTGISMNLISYLTGPFQESTASAAANMNTLTGVSLMLPLLGGFIGDYFLGRYRTTVVSSLLYVLGLAMLVASAVAPSLRPPECGSDSGSRESCLPSQFQIAFFFSALYLVAVAQGGHKACTQAFGVDQFDGDDPEECRSRGSFFNWLHFGVCSGMAFTVLLMSYVQDNIGWGLGFGLPCASMAISLVLFLAGTRTYRYCAPSGKNPLAQLAGADCNFSSSQRGPPHEEAKEALLRGGSDGEEEGVAEGPRAVLRLLPIGVTCLLYAVVLAQSTTFFTKQGSTMDRRITPSFLVPPAALQSFIHLSVLAFVPIYDRLFVPITRAFTGRPSGLTMLQRIGVGMVLSIFAVAIAAKVETKRLQTARDLGLVDLPGVAIPMSLWWLVPQYVLFGVSSVFTVVGLQEFFYDQVPVSMRSLGFALYLSIFGVGSFISGFFILVIENVSTWWGEDWFSDNLNRAHLDYFYWFLAALSSVELLLYLYLARSFVYKQRKKGSGAA</sequence>
<dbReference type="InterPro" id="IPR036259">
    <property type="entry name" value="MFS_trans_sf"/>
</dbReference>
<dbReference type="SUPFAM" id="SSF103473">
    <property type="entry name" value="MFS general substrate transporter"/>
    <property type="match status" value="1"/>
</dbReference>
<evidence type="ECO:0000256" key="1">
    <source>
        <dbReference type="ARBA" id="ARBA00004141"/>
    </source>
</evidence>
<dbReference type="InterPro" id="IPR044739">
    <property type="entry name" value="NRT1/PTR"/>
</dbReference>
<dbReference type="EMBL" id="LR746268">
    <property type="protein sequence ID" value="CAA7396830.1"/>
    <property type="molecule type" value="Genomic_DNA"/>
</dbReference>
<organism evidence="8 9">
    <name type="scientific">Spirodela intermedia</name>
    <name type="common">Intermediate duckweed</name>
    <dbReference type="NCBI Taxonomy" id="51605"/>
    <lineage>
        <taxon>Eukaryota</taxon>
        <taxon>Viridiplantae</taxon>
        <taxon>Streptophyta</taxon>
        <taxon>Embryophyta</taxon>
        <taxon>Tracheophyta</taxon>
        <taxon>Spermatophyta</taxon>
        <taxon>Magnoliopsida</taxon>
        <taxon>Liliopsida</taxon>
        <taxon>Araceae</taxon>
        <taxon>Lemnoideae</taxon>
        <taxon>Spirodela</taxon>
    </lineage>
</organism>
<protein>
    <submittedName>
        <fullName evidence="8">Uncharacterized protein</fullName>
    </submittedName>
</protein>
<feature type="transmembrane region" description="Helical" evidence="7">
    <location>
        <begin position="195"/>
        <end position="214"/>
    </location>
</feature>
<feature type="transmembrane region" description="Helical" evidence="7">
    <location>
        <begin position="413"/>
        <end position="430"/>
    </location>
</feature>
<feature type="transmembrane region" description="Helical" evidence="7">
    <location>
        <begin position="510"/>
        <end position="530"/>
    </location>
</feature>
<feature type="compositionally biased region" description="Basic and acidic residues" evidence="6">
    <location>
        <begin position="273"/>
        <end position="282"/>
    </location>
</feature>
<reference evidence="8" key="1">
    <citation type="submission" date="2020-02" db="EMBL/GenBank/DDBJ databases">
        <authorList>
            <person name="Scholz U."/>
            <person name="Mascher M."/>
            <person name="Fiebig A."/>
        </authorList>
    </citation>
    <scope>NUCLEOTIDE SEQUENCE</scope>
</reference>
<feature type="transmembrane region" description="Helical" evidence="7">
    <location>
        <begin position="78"/>
        <end position="98"/>
    </location>
</feature>
<keyword evidence="5 7" id="KW-0472">Membrane</keyword>
<evidence type="ECO:0000256" key="4">
    <source>
        <dbReference type="ARBA" id="ARBA00022989"/>
    </source>
</evidence>
<dbReference type="FunFam" id="1.20.1250.20:FF:000410">
    <property type="entry name" value="POT family protein"/>
    <property type="match status" value="1"/>
</dbReference>
<evidence type="ECO:0000256" key="6">
    <source>
        <dbReference type="SAM" id="MobiDB-lite"/>
    </source>
</evidence>
<feature type="transmembrane region" description="Helical" evidence="7">
    <location>
        <begin position="145"/>
        <end position="162"/>
    </location>
</feature>
<dbReference type="Gene3D" id="1.20.1250.20">
    <property type="entry name" value="MFS general substrate transporter like domains"/>
    <property type="match status" value="1"/>
</dbReference>
<evidence type="ECO:0000256" key="7">
    <source>
        <dbReference type="SAM" id="Phobius"/>
    </source>
</evidence>
<evidence type="ECO:0000256" key="2">
    <source>
        <dbReference type="ARBA" id="ARBA00005982"/>
    </source>
</evidence>
<accession>A0A7I8KGI6</accession>
<feature type="transmembrane region" description="Helical" evidence="7">
    <location>
        <begin position="220"/>
        <end position="240"/>
    </location>
</feature>
<feature type="transmembrane region" description="Helical" evidence="7">
    <location>
        <begin position="382"/>
        <end position="401"/>
    </location>
</feature>
<feature type="transmembrane region" description="Helical" evidence="7">
    <location>
        <begin position="466"/>
        <end position="490"/>
    </location>
</feature>
<proteinExistence type="inferred from homology"/>
<feature type="transmembrane region" description="Helical" evidence="7">
    <location>
        <begin position="340"/>
        <end position="362"/>
    </location>
</feature>
<dbReference type="GO" id="GO:0071916">
    <property type="term" value="F:dipeptide transmembrane transporter activity"/>
    <property type="evidence" value="ECO:0007669"/>
    <property type="project" value="InterPro"/>
</dbReference>
<keyword evidence="9" id="KW-1185">Reference proteome</keyword>
<dbReference type="InterPro" id="IPR000109">
    <property type="entry name" value="POT_fam"/>
</dbReference>
<feature type="region of interest" description="Disordered" evidence="6">
    <location>
        <begin position="268"/>
        <end position="293"/>
    </location>
</feature>
<keyword evidence="3 7" id="KW-0812">Transmembrane</keyword>
<gene>
    <name evidence="8" type="ORF">SI8410_05007493</name>
</gene>
<evidence type="ECO:0000256" key="3">
    <source>
        <dbReference type="ARBA" id="ARBA00022692"/>
    </source>
</evidence>
<evidence type="ECO:0000313" key="9">
    <source>
        <dbReference type="Proteomes" id="UP000663760"/>
    </source>
</evidence>
<dbReference type="PANTHER" id="PTHR11654">
    <property type="entry name" value="OLIGOPEPTIDE TRANSPORTER-RELATED"/>
    <property type="match status" value="1"/>
</dbReference>
<feature type="transmembrane region" description="Helical" evidence="7">
    <location>
        <begin position="436"/>
        <end position="454"/>
    </location>
</feature>
<keyword evidence="4 7" id="KW-1133">Transmembrane helix</keyword>
<evidence type="ECO:0000256" key="5">
    <source>
        <dbReference type="ARBA" id="ARBA00023136"/>
    </source>
</evidence>
<comment type="subcellular location">
    <subcellularLocation>
        <location evidence="1">Membrane</location>
        <topology evidence="1">Multi-pass membrane protein</topology>
    </subcellularLocation>
</comment>
<name>A0A7I8KGI6_SPIIN</name>
<dbReference type="CDD" id="cd17417">
    <property type="entry name" value="MFS_NPF5"/>
    <property type="match status" value="1"/>
</dbReference>
<dbReference type="GO" id="GO:0042937">
    <property type="term" value="F:tripeptide transmembrane transporter activity"/>
    <property type="evidence" value="ECO:0007669"/>
    <property type="project" value="InterPro"/>
</dbReference>
<evidence type="ECO:0000313" key="8">
    <source>
        <dbReference type="EMBL" id="CAA7396830.1"/>
    </source>
</evidence>
<dbReference type="Proteomes" id="UP000663760">
    <property type="component" value="Chromosome 5"/>
</dbReference>
<feature type="transmembrane region" description="Helical" evidence="7">
    <location>
        <begin position="105"/>
        <end position="125"/>
    </location>
</feature>
<comment type="similarity">
    <text evidence="2">Belongs to the major facilitator superfamily. Proton-dependent oligopeptide transporter (POT/PTR) (TC 2.A.17) family.</text>
</comment>